<name>A0A379DF10_9PORP</name>
<evidence type="ECO:0000256" key="1">
    <source>
        <dbReference type="ARBA" id="ARBA00000085"/>
    </source>
</evidence>
<keyword evidence="6" id="KW-0067">ATP-binding</keyword>
<dbReference type="InterPro" id="IPR005467">
    <property type="entry name" value="His_kinase_dom"/>
</dbReference>
<evidence type="ECO:0000256" key="5">
    <source>
        <dbReference type="ARBA" id="ARBA00022777"/>
    </source>
</evidence>
<dbReference type="GO" id="GO:0000155">
    <property type="term" value="F:phosphorelay sensor kinase activity"/>
    <property type="evidence" value="ECO:0007669"/>
    <property type="project" value="InterPro"/>
</dbReference>
<dbReference type="PANTHER" id="PTHR44936:SF10">
    <property type="entry name" value="SENSOR PROTEIN RSTB"/>
    <property type="match status" value="1"/>
</dbReference>
<keyword evidence="7" id="KW-0812">Transmembrane</keyword>
<reference evidence="9 10" key="1">
    <citation type="submission" date="2018-06" db="EMBL/GenBank/DDBJ databases">
        <authorList>
            <consortium name="Pathogen Informatics"/>
            <person name="Doyle S."/>
        </authorList>
    </citation>
    <scope>NUCLEOTIDE SEQUENCE [LARGE SCALE GENOMIC DNA]</scope>
    <source>
        <strain evidence="9 10">NCTC13100</strain>
    </source>
</reference>
<evidence type="ECO:0000256" key="3">
    <source>
        <dbReference type="ARBA" id="ARBA00022679"/>
    </source>
</evidence>
<dbReference type="InterPro" id="IPR003594">
    <property type="entry name" value="HATPase_dom"/>
</dbReference>
<dbReference type="SMART" id="SM00387">
    <property type="entry name" value="HATPase_c"/>
    <property type="match status" value="1"/>
</dbReference>
<organism evidence="9 10">
    <name type="scientific">Porphyromonas macacae</name>
    <dbReference type="NCBI Taxonomy" id="28115"/>
    <lineage>
        <taxon>Bacteria</taxon>
        <taxon>Pseudomonadati</taxon>
        <taxon>Bacteroidota</taxon>
        <taxon>Bacteroidia</taxon>
        <taxon>Bacteroidales</taxon>
        <taxon>Porphyromonadaceae</taxon>
        <taxon>Porphyromonas</taxon>
    </lineage>
</organism>
<feature type="domain" description="Histidine kinase" evidence="8">
    <location>
        <begin position="60"/>
        <end position="271"/>
    </location>
</feature>
<keyword evidence="5" id="KW-0418">Kinase</keyword>
<sequence length="283" mass="31879">MFERLYVLSMGIASLEDQRRLVLLLLILSVTALILMLVSLRRQLRKRTNQLLRSEQAFFGMVHDLKTPLAAAYADLRHLSETETDLDKALALEDSAERINLISDKVKRLLKLPRLLQDGKISDAQEFNLLSLLVPVESELEVSYPEKHIEFVHAVSPELVIKAPKEEVEALMRILMENAVKYSGEEPVVTLSVHDPAGQCAVLVQDNGPGLGIETNNYWIRLTAGTMPREVSGNGIGLLYAIRLAEDMKAVLMCKSTQQGTSMALVLKPQQRKKRLRDIWTRQ</sequence>
<dbReference type="InterPro" id="IPR036890">
    <property type="entry name" value="HATPase_C_sf"/>
</dbReference>
<evidence type="ECO:0000313" key="10">
    <source>
        <dbReference type="Proteomes" id="UP000254263"/>
    </source>
</evidence>
<dbReference type="SUPFAM" id="SSF55874">
    <property type="entry name" value="ATPase domain of HSP90 chaperone/DNA topoisomerase II/histidine kinase"/>
    <property type="match status" value="1"/>
</dbReference>
<comment type="catalytic activity">
    <reaction evidence="1">
        <text>ATP + protein L-histidine = ADP + protein N-phospho-L-histidine.</text>
        <dbReference type="EC" id="2.7.13.3"/>
    </reaction>
</comment>
<keyword evidence="3 9" id="KW-0808">Transferase</keyword>
<dbReference type="Gene3D" id="3.30.565.10">
    <property type="entry name" value="Histidine kinase-like ATPase, C-terminal domain"/>
    <property type="match status" value="1"/>
</dbReference>
<keyword evidence="7" id="KW-1133">Transmembrane helix</keyword>
<keyword evidence="4" id="KW-0547">Nucleotide-binding</keyword>
<dbReference type="GO" id="GO:0005524">
    <property type="term" value="F:ATP binding"/>
    <property type="evidence" value="ECO:0007669"/>
    <property type="project" value="UniProtKB-KW"/>
</dbReference>
<evidence type="ECO:0000259" key="8">
    <source>
        <dbReference type="PROSITE" id="PS50109"/>
    </source>
</evidence>
<keyword evidence="7" id="KW-0472">Membrane</keyword>
<dbReference type="EC" id="2.7.13.3" evidence="2"/>
<evidence type="ECO:0000313" key="9">
    <source>
        <dbReference type="EMBL" id="SUB76929.1"/>
    </source>
</evidence>
<dbReference type="Pfam" id="PF02518">
    <property type="entry name" value="HATPase_c"/>
    <property type="match status" value="1"/>
</dbReference>
<dbReference type="InterPro" id="IPR036097">
    <property type="entry name" value="HisK_dim/P_sf"/>
</dbReference>
<dbReference type="Proteomes" id="UP000254263">
    <property type="component" value="Unassembled WGS sequence"/>
</dbReference>
<accession>A0A379DF10</accession>
<dbReference type="SUPFAM" id="SSF47384">
    <property type="entry name" value="Homodimeric domain of signal transducing histidine kinase"/>
    <property type="match status" value="1"/>
</dbReference>
<feature type="transmembrane region" description="Helical" evidence="7">
    <location>
        <begin position="20"/>
        <end position="40"/>
    </location>
</feature>
<dbReference type="AlphaFoldDB" id="A0A379DF10"/>
<proteinExistence type="predicted"/>
<dbReference type="EMBL" id="UGTI01000001">
    <property type="protein sequence ID" value="SUB76929.1"/>
    <property type="molecule type" value="Genomic_DNA"/>
</dbReference>
<evidence type="ECO:0000256" key="6">
    <source>
        <dbReference type="ARBA" id="ARBA00022840"/>
    </source>
</evidence>
<dbReference type="PANTHER" id="PTHR44936">
    <property type="entry name" value="SENSOR PROTEIN CREC"/>
    <property type="match status" value="1"/>
</dbReference>
<evidence type="ECO:0000256" key="7">
    <source>
        <dbReference type="SAM" id="Phobius"/>
    </source>
</evidence>
<protein>
    <recommendedName>
        <fullName evidence="2">histidine kinase</fullName>
        <ecNumber evidence="2">2.7.13.3</ecNumber>
    </recommendedName>
</protein>
<dbReference type="InterPro" id="IPR050980">
    <property type="entry name" value="2C_sensor_his_kinase"/>
</dbReference>
<dbReference type="PROSITE" id="PS50109">
    <property type="entry name" value="HIS_KIN"/>
    <property type="match status" value="1"/>
</dbReference>
<evidence type="ECO:0000256" key="2">
    <source>
        <dbReference type="ARBA" id="ARBA00012438"/>
    </source>
</evidence>
<evidence type="ECO:0000256" key="4">
    <source>
        <dbReference type="ARBA" id="ARBA00022741"/>
    </source>
</evidence>
<gene>
    <name evidence="9" type="primary">basS</name>
    <name evidence="9" type="ORF">NCTC13100_00041</name>
</gene>
<dbReference type="RefSeq" id="WP_018359811.1">
    <property type="nucleotide sequence ID" value="NZ_UGTI01000001.1"/>
</dbReference>